<dbReference type="Gene3D" id="2.60.200.20">
    <property type="match status" value="1"/>
</dbReference>
<organism evidence="2 3">
    <name type="scientific">Alkalimarinus sediminis</name>
    <dbReference type="NCBI Taxonomy" id="1632866"/>
    <lineage>
        <taxon>Bacteria</taxon>
        <taxon>Pseudomonadati</taxon>
        <taxon>Pseudomonadota</taxon>
        <taxon>Gammaproteobacteria</taxon>
        <taxon>Alteromonadales</taxon>
        <taxon>Alteromonadaceae</taxon>
        <taxon>Alkalimarinus</taxon>
    </lineage>
</organism>
<dbReference type="InterPro" id="IPR050923">
    <property type="entry name" value="Cell_Proc_Reg/RNA_Proc"/>
</dbReference>
<dbReference type="PANTHER" id="PTHR23308">
    <property type="entry name" value="NUCLEAR INHIBITOR OF PROTEIN PHOSPHATASE-1"/>
    <property type="match status" value="1"/>
</dbReference>
<dbReference type="EMBL" id="CP101527">
    <property type="protein sequence ID" value="UZW73584.1"/>
    <property type="molecule type" value="Genomic_DNA"/>
</dbReference>
<dbReference type="InterPro" id="IPR008984">
    <property type="entry name" value="SMAD_FHA_dom_sf"/>
</dbReference>
<dbReference type="CDD" id="cd00060">
    <property type="entry name" value="FHA"/>
    <property type="match status" value="1"/>
</dbReference>
<accession>A0A9E8HFP1</accession>
<dbReference type="Pfam" id="PF00498">
    <property type="entry name" value="FHA"/>
    <property type="match status" value="1"/>
</dbReference>
<dbReference type="Proteomes" id="UP001164472">
    <property type="component" value="Chromosome"/>
</dbReference>
<dbReference type="SUPFAM" id="SSF49879">
    <property type="entry name" value="SMAD/FHA domain"/>
    <property type="match status" value="1"/>
</dbReference>
<dbReference type="SMART" id="SM00240">
    <property type="entry name" value="FHA"/>
    <property type="match status" value="1"/>
</dbReference>
<proteinExistence type="predicted"/>
<reference evidence="2" key="1">
    <citation type="submission" date="2022-07" db="EMBL/GenBank/DDBJ databases">
        <title>Alkalimarinus sp. nov., isolated from gut of a Alitta virens.</title>
        <authorList>
            <person name="Yang A.I."/>
            <person name="Shin N.-R."/>
        </authorList>
    </citation>
    <scope>NUCLEOTIDE SEQUENCE</scope>
    <source>
        <strain evidence="2">FA028</strain>
    </source>
</reference>
<dbReference type="KEGG" id="asem:NNL22_11090"/>
<dbReference type="InterPro" id="IPR000253">
    <property type="entry name" value="FHA_dom"/>
</dbReference>
<dbReference type="AlphaFoldDB" id="A0A9E8HFP1"/>
<name>A0A9E8HFP1_9ALTE</name>
<evidence type="ECO:0000313" key="2">
    <source>
        <dbReference type="EMBL" id="UZW73584.1"/>
    </source>
</evidence>
<keyword evidence="3" id="KW-1185">Reference proteome</keyword>
<protein>
    <submittedName>
        <fullName evidence="2">FHA domain-containing protein</fullName>
    </submittedName>
</protein>
<gene>
    <name evidence="2" type="ORF">NNL22_11090</name>
</gene>
<feature type="domain" description="FHA" evidence="1">
    <location>
        <begin position="23"/>
        <end position="79"/>
    </location>
</feature>
<sequence>MAVLVQLVDDVVTNTFELSSGCTNVGRHPSNDIQINEISVSGEHAKIDVEKNQYLDGVIDCYIEDKDSTNGTFVNDLPVKARQRLNNNDVVRIAWNTFKFIDETENELEKTAYLLE</sequence>
<dbReference type="PROSITE" id="PS50006">
    <property type="entry name" value="FHA_DOMAIN"/>
    <property type="match status" value="1"/>
</dbReference>
<evidence type="ECO:0000313" key="3">
    <source>
        <dbReference type="Proteomes" id="UP001164472"/>
    </source>
</evidence>
<evidence type="ECO:0000259" key="1">
    <source>
        <dbReference type="PROSITE" id="PS50006"/>
    </source>
</evidence>
<dbReference type="RefSeq" id="WP_251809725.1">
    <property type="nucleotide sequence ID" value="NZ_CP101527.1"/>
</dbReference>